<protein>
    <recommendedName>
        <fullName evidence="2">MOSC domain-containing protein</fullName>
    </recommendedName>
</protein>
<dbReference type="HOGENOM" id="CLU_028286_6_1_1"/>
<name>T1GT76_MEGSC</name>
<dbReference type="AlphaFoldDB" id="T1GT76"/>
<evidence type="ECO:0000259" key="2">
    <source>
        <dbReference type="PROSITE" id="PS51340"/>
    </source>
</evidence>
<dbReference type="GO" id="GO:0003824">
    <property type="term" value="F:catalytic activity"/>
    <property type="evidence" value="ECO:0007669"/>
    <property type="project" value="InterPro"/>
</dbReference>
<dbReference type="GO" id="GO:0030170">
    <property type="term" value="F:pyridoxal phosphate binding"/>
    <property type="evidence" value="ECO:0007669"/>
    <property type="project" value="InterPro"/>
</dbReference>
<dbReference type="STRING" id="36166.T1GT76"/>
<dbReference type="Proteomes" id="UP000015102">
    <property type="component" value="Unassembled WGS sequence"/>
</dbReference>
<keyword evidence="1" id="KW-0812">Transmembrane</keyword>
<dbReference type="EnsemblMetazoa" id="MESCA006899-RA">
    <property type="protein sequence ID" value="MESCA006899-PA"/>
    <property type="gene ID" value="MESCA006899"/>
</dbReference>
<feature type="transmembrane region" description="Helical" evidence="1">
    <location>
        <begin position="6"/>
        <end position="24"/>
    </location>
</feature>
<feature type="domain" description="MOSC" evidence="2">
    <location>
        <begin position="148"/>
        <end position="298"/>
    </location>
</feature>
<dbReference type="InterPro" id="IPR005302">
    <property type="entry name" value="MoCF_Sase_C"/>
</dbReference>
<dbReference type="SUPFAM" id="SSF50800">
    <property type="entry name" value="PK beta-barrel domain-like"/>
    <property type="match status" value="1"/>
</dbReference>
<dbReference type="SUPFAM" id="SSF141673">
    <property type="entry name" value="MOSC N-terminal domain-like"/>
    <property type="match status" value="1"/>
</dbReference>
<evidence type="ECO:0000313" key="3">
    <source>
        <dbReference type="EnsemblMetazoa" id="MESCA006899-PA"/>
    </source>
</evidence>
<dbReference type="GO" id="GO:0030151">
    <property type="term" value="F:molybdenum ion binding"/>
    <property type="evidence" value="ECO:0007669"/>
    <property type="project" value="InterPro"/>
</dbReference>
<dbReference type="PROSITE" id="PS51340">
    <property type="entry name" value="MOSC"/>
    <property type="match status" value="1"/>
</dbReference>
<dbReference type="PANTHER" id="PTHR14237:SF19">
    <property type="entry name" value="MITOCHONDRIAL AMIDOXIME REDUCING COMPONENT 1"/>
    <property type="match status" value="1"/>
</dbReference>
<organism evidence="3 4">
    <name type="scientific">Megaselia scalaris</name>
    <name type="common">Humpbacked fly</name>
    <name type="synonym">Phora scalaris</name>
    <dbReference type="NCBI Taxonomy" id="36166"/>
    <lineage>
        <taxon>Eukaryota</taxon>
        <taxon>Metazoa</taxon>
        <taxon>Ecdysozoa</taxon>
        <taxon>Arthropoda</taxon>
        <taxon>Hexapoda</taxon>
        <taxon>Insecta</taxon>
        <taxon>Pterygota</taxon>
        <taxon>Neoptera</taxon>
        <taxon>Endopterygota</taxon>
        <taxon>Diptera</taxon>
        <taxon>Brachycera</taxon>
        <taxon>Muscomorpha</taxon>
        <taxon>Platypezoidea</taxon>
        <taxon>Phoridae</taxon>
        <taxon>Megaseliini</taxon>
        <taxon>Megaselia</taxon>
    </lineage>
</organism>
<reference evidence="3" key="2">
    <citation type="submission" date="2015-06" db="UniProtKB">
        <authorList>
            <consortium name="EnsemblMetazoa"/>
        </authorList>
    </citation>
    <scope>IDENTIFICATION</scope>
</reference>
<dbReference type="InterPro" id="IPR005303">
    <property type="entry name" value="MOCOS_middle"/>
</dbReference>
<dbReference type="PANTHER" id="PTHR14237">
    <property type="entry name" value="MOLYBDOPTERIN COFACTOR SULFURASE MOSC"/>
    <property type="match status" value="1"/>
</dbReference>
<dbReference type="Pfam" id="PF03473">
    <property type="entry name" value="MOSC"/>
    <property type="match status" value="1"/>
</dbReference>
<reference evidence="4" key="1">
    <citation type="submission" date="2013-02" db="EMBL/GenBank/DDBJ databases">
        <authorList>
            <person name="Hughes D."/>
        </authorList>
    </citation>
    <scope>NUCLEOTIDE SEQUENCE</scope>
    <source>
        <strain>Durham</strain>
        <strain evidence="4">NC isolate 2 -- Noor lab</strain>
    </source>
</reference>
<evidence type="ECO:0000313" key="4">
    <source>
        <dbReference type="Proteomes" id="UP000015102"/>
    </source>
</evidence>
<evidence type="ECO:0000256" key="1">
    <source>
        <dbReference type="SAM" id="Phobius"/>
    </source>
</evidence>
<sequence>NSKLPIILATGVGLLTVSGCYYLYKRYQYHYVPPKQWRKVGDLSDIICYPIKSCGPVIKTKDGKFITARQYPKMVKIQPKIEGKTMTLSAPGMMDVEVDFDRLYKTKPIKCSVWDQPVEAVDCGEDCARWFSRYILEDDFGLRLVFYARELSMRDVRPYNKCVDTTLREDTGAFHDATSFMILNESSLIDLNTRLSVPVIGLNFRPNFIVKGALPYEEDYWKWVKIGEVVFRSVKPCTRCIFTNIDPMTALRNENGNPLNVLKTYRMFPNLGSSPVLGTHLGLRVPGKINVGDEIFVEA</sequence>
<dbReference type="Pfam" id="PF03476">
    <property type="entry name" value="MOSC_N"/>
    <property type="match status" value="1"/>
</dbReference>
<keyword evidence="1" id="KW-0472">Membrane</keyword>
<keyword evidence="4" id="KW-1185">Reference proteome</keyword>
<dbReference type="EMBL" id="CAQQ02200222">
    <property type="status" value="NOT_ANNOTATED_CDS"/>
    <property type="molecule type" value="Genomic_DNA"/>
</dbReference>
<keyword evidence="1" id="KW-1133">Transmembrane helix</keyword>
<dbReference type="OMA" id="FQVAVWG"/>
<dbReference type="InterPro" id="IPR011037">
    <property type="entry name" value="Pyrv_Knase-like_insert_dom_sf"/>
</dbReference>
<accession>T1GT76</accession>
<proteinExistence type="predicted"/>